<evidence type="ECO:0000256" key="10">
    <source>
        <dbReference type="RuleBase" id="RU000461"/>
    </source>
</evidence>
<keyword evidence="5 9" id="KW-0479">Metal-binding</keyword>
<keyword evidence="4 9" id="KW-0349">Heme</keyword>
<evidence type="ECO:0000256" key="2">
    <source>
        <dbReference type="ARBA" id="ARBA00005179"/>
    </source>
</evidence>
<keyword evidence="6 10" id="KW-0560">Oxidoreductase</keyword>
<reference evidence="12" key="1">
    <citation type="journal article" date="2019" name="Environ. Microbiol.">
        <title>Fungal ecological strategies reflected in gene transcription - a case study of two litter decomposers.</title>
        <authorList>
            <person name="Barbi F."/>
            <person name="Kohler A."/>
            <person name="Barry K."/>
            <person name="Baskaran P."/>
            <person name="Daum C."/>
            <person name="Fauchery L."/>
            <person name="Ihrmark K."/>
            <person name="Kuo A."/>
            <person name="LaButti K."/>
            <person name="Lipzen A."/>
            <person name="Morin E."/>
            <person name="Grigoriev I.V."/>
            <person name="Henrissat B."/>
            <person name="Lindahl B."/>
            <person name="Martin F."/>
        </authorList>
    </citation>
    <scope>NUCLEOTIDE SEQUENCE</scope>
    <source>
        <strain evidence="12">JB14</strain>
    </source>
</reference>
<dbReference type="PROSITE" id="PS00086">
    <property type="entry name" value="CYTOCHROME_P450"/>
    <property type="match status" value="1"/>
</dbReference>
<protein>
    <submittedName>
        <fullName evidence="12">Cytochrome P450</fullName>
    </submittedName>
</protein>
<keyword evidence="8 10" id="KW-0503">Monooxygenase</keyword>
<dbReference type="InterPro" id="IPR036396">
    <property type="entry name" value="Cyt_P450_sf"/>
</dbReference>
<feature type="transmembrane region" description="Helical" evidence="11">
    <location>
        <begin position="6"/>
        <end position="25"/>
    </location>
</feature>
<keyword evidence="13" id="KW-1185">Reference proteome</keyword>
<dbReference type="PANTHER" id="PTHR46300">
    <property type="entry name" value="P450, PUTATIVE (EUROFUNG)-RELATED-RELATED"/>
    <property type="match status" value="1"/>
</dbReference>
<dbReference type="GO" id="GO:0016705">
    <property type="term" value="F:oxidoreductase activity, acting on paired donors, with incorporation or reduction of molecular oxygen"/>
    <property type="evidence" value="ECO:0007669"/>
    <property type="project" value="InterPro"/>
</dbReference>
<evidence type="ECO:0000256" key="1">
    <source>
        <dbReference type="ARBA" id="ARBA00001971"/>
    </source>
</evidence>
<dbReference type="OrthoDB" id="2789670at2759"/>
<evidence type="ECO:0000256" key="3">
    <source>
        <dbReference type="ARBA" id="ARBA00010617"/>
    </source>
</evidence>
<dbReference type="GO" id="GO:0020037">
    <property type="term" value="F:heme binding"/>
    <property type="evidence" value="ECO:0007669"/>
    <property type="project" value="InterPro"/>
</dbReference>
<organism evidence="12 13">
    <name type="scientific">Gymnopus androsaceus JB14</name>
    <dbReference type="NCBI Taxonomy" id="1447944"/>
    <lineage>
        <taxon>Eukaryota</taxon>
        <taxon>Fungi</taxon>
        <taxon>Dikarya</taxon>
        <taxon>Basidiomycota</taxon>
        <taxon>Agaricomycotina</taxon>
        <taxon>Agaricomycetes</taxon>
        <taxon>Agaricomycetidae</taxon>
        <taxon>Agaricales</taxon>
        <taxon>Marasmiineae</taxon>
        <taxon>Omphalotaceae</taxon>
        <taxon>Gymnopus</taxon>
    </lineage>
</organism>
<keyword evidence="11" id="KW-0472">Membrane</keyword>
<dbReference type="InterPro" id="IPR017972">
    <property type="entry name" value="Cyt_P450_CS"/>
</dbReference>
<dbReference type="PANTHER" id="PTHR46300:SF7">
    <property type="entry name" value="P450, PUTATIVE (EUROFUNG)-RELATED"/>
    <property type="match status" value="1"/>
</dbReference>
<dbReference type="InterPro" id="IPR002401">
    <property type="entry name" value="Cyt_P450_E_grp-I"/>
</dbReference>
<comment type="similarity">
    <text evidence="3 10">Belongs to the cytochrome P450 family.</text>
</comment>
<dbReference type="SUPFAM" id="SSF48264">
    <property type="entry name" value="Cytochrome P450"/>
    <property type="match status" value="1"/>
</dbReference>
<evidence type="ECO:0000313" key="13">
    <source>
        <dbReference type="Proteomes" id="UP000799118"/>
    </source>
</evidence>
<evidence type="ECO:0000256" key="9">
    <source>
        <dbReference type="PIRSR" id="PIRSR602401-1"/>
    </source>
</evidence>
<evidence type="ECO:0000256" key="7">
    <source>
        <dbReference type="ARBA" id="ARBA00023004"/>
    </source>
</evidence>
<comment type="cofactor">
    <cofactor evidence="1 9">
        <name>heme</name>
        <dbReference type="ChEBI" id="CHEBI:30413"/>
    </cofactor>
</comment>
<keyword evidence="11" id="KW-1133">Transmembrane helix</keyword>
<evidence type="ECO:0000256" key="4">
    <source>
        <dbReference type="ARBA" id="ARBA00022617"/>
    </source>
</evidence>
<gene>
    <name evidence="12" type="ORF">BT96DRAFT_892254</name>
</gene>
<keyword evidence="11" id="KW-0812">Transmembrane</keyword>
<dbReference type="Pfam" id="PF00067">
    <property type="entry name" value="p450"/>
    <property type="match status" value="1"/>
</dbReference>
<feature type="binding site" description="axial binding residue" evidence="9">
    <location>
        <position position="442"/>
    </location>
    <ligand>
        <name>heme</name>
        <dbReference type="ChEBI" id="CHEBI:30413"/>
    </ligand>
    <ligandPart>
        <name>Fe</name>
        <dbReference type="ChEBI" id="CHEBI:18248"/>
    </ligandPart>
</feature>
<dbReference type="GO" id="GO:0004497">
    <property type="term" value="F:monooxygenase activity"/>
    <property type="evidence" value="ECO:0007669"/>
    <property type="project" value="UniProtKB-KW"/>
</dbReference>
<dbReference type="GO" id="GO:0005506">
    <property type="term" value="F:iron ion binding"/>
    <property type="evidence" value="ECO:0007669"/>
    <property type="project" value="InterPro"/>
</dbReference>
<dbReference type="AlphaFoldDB" id="A0A6A4GHL9"/>
<comment type="pathway">
    <text evidence="2">Secondary metabolite biosynthesis.</text>
</comment>
<accession>A0A6A4GHL9</accession>
<proteinExistence type="inferred from homology"/>
<evidence type="ECO:0000313" key="12">
    <source>
        <dbReference type="EMBL" id="KAE9384968.1"/>
    </source>
</evidence>
<evidence type="ECO:0000256" key="11">
    <source>
        <dbReference type="SAM" id="Phobius"/>
    </source>
</evidence>
<dbReference type="PRINTS" id="PR00385">
    <property type="entry name" value="P450"/>
</dbReference>
<evidence type="ECO:0000256" key="6">
    <source>
        <dbReference type="ARBA" id="ARBA00023002"/>
    </source>
</evidence>
<dbReference type="InterPro" id="IPR001128">
    <property type="entry name" value="Cyt_P450"/>
</dbReference>
<evidence type="ECO:0000256" key="5">
    <source>
        <dbReference type="ARBA" id="ARBA00022723"/>
    </source>
</evidence>
<sequence length="536" mass="60275">MLSFHLAINLIALGLFLFFARRAWIRPRPLPPGPKGWPIIGNIFDIPKEKVHIAYMEMAHKYGSDLLYLNMAGTSMLILNSVEATNDLFVGRSTLYSDRPRFPMICELMGWDYNFGFIPYGTRWRKSRALFIQLFSPSNLKTYEKPLMQESVHVFLNRLLDTPKEFEDHMRFLSGGNIISSVYGIVANDFHHPHIELTKKALHEFSQAAIPGSYLVDALPMLKNIPGWLPGARFKREAAEKRKTVEEMIKQPLEFVKRNMASGTTKSCIASRALQEMQEDGSWSEDKEHLLGNVLGTIYAAGADTTSTATSTIFLALVCNPDILKKGQAAVDAVVGHDRLPDVVDEGKIPYVDAIVMEGLRWRPVIPLGIAHHTASADIYKGYHIPADTIVMGNTWAILHDPATYGEDVDQFRPERFLNPDGTLNRTIPYPDAAFGYGRRICPGRVFAHSAVWLTVASLLACFDLSKVSDKDGVAIEPSTDSVDGFFSYVFLLLLCEYILDVLLIIANHFRYPRPYECNITPRSKSIEKMIRQSVS</sequence>
<dbReference type="Proteomes" id="UP000799118">
    <property type="component" value="Unassembled WGS sequence"/>
</dbReference>
<dbReference type="EMBL" id="ML770049">
    <property type="protein sequence ID" value="KAE9384968.1"/>
    <property type="molecule type" value="Genomic_DNA"/>
</dbReference>
<dbReference type="PRINTS" id="PR00463">
    <property type="entry name" value="EP450I"/>
</dbReference>
<dbReference type="CDD" id="cd11065">
    <property type="entry name" value="CYP64-like"/>
    <property type="match status" value="1"/>
</dbReference>
<dbReference type="InterPro" id="IPR050364">
    <property type="entry name" value="Cytochrome_P450_fung"/>
</dbReference>
<name>A0A6A4GHL9_9AGAR</name>
<evidence type="ECO:0000256" key="8">
    <source>
        <dbReference type="ARBA" id="ARBA00023033"/>
    </source>
</evidence>
<dbReference type="Gene3D" id="1.10.630.10">
    <property type="entry name" value="Cytochrome P450"/>
    <property type="match status" value="1"/>
</dbReference>
<keyword evidence="7 9" id="KW-0408">Iron</keyword>
<feature type="transmembrane region" description="Helical" evidence="11">
    <location>
        <begin position="486"/>
        <end position="507"/>
    </location>
</feature>